<dbReference type="SUPFAM" id="SSF74853">
    <property type="entry name" value="Lamin A/C globular tail domain"/>
    <property type="match status" value="1"/>
</dbReference>
<evidence type="ECO:0000313" key="2">
    <source>
        <dbReference type="EMBL" id="PAV10757.1"/>
    </source>
</evidence>
<dbReference type="PROSITE" id="PS51841">
    <property type="entry name" value="LTD"/>
    <property type="match status" value="1"/>
</dbReference>
<reference evidence="2 3" key="1">
    <citation type="journal article" date="2017" name="BMC Genomics">
        <title>Genomic analysis of methanogenic archaea reveals a shift towards energy conservation.</title>
        <authorList>
            <person name="Gilmore S.P."/>
            <person name="Henske J.K."/>
            <person name="Sexton J.A."/>
            <person name="Solomon K.V."/>
            <person name="Seppala S."/>
            <person name="Yoo J.I."/>
            <person name="Huyett L.M."/>
            <person name="Pressman A."/>
            <person name="Cogan J.Z."/>
            <person name="Kivenson V."/>
            <person name="Peng X."/>
            <person name="Tan Y."/>
            <person name="Valentine D.L."/>
            <person name="O'Malley M.A."/>
        </authorList>
    </citation>
    <scope>NUCLEOTIDE SEQUENCE [LARGE SCALE GENOMIC DNA]</scope>
    <source>
        <strain evidence="2 3">MC-15</strain>
    </source>
</reference>
<dbReference type="InterPro" id="IPR001322">
    <property type="entry name" value="Lamin_tail_dom"/>
</dbReference>
<accession>A0A2A2HMV3</accession>
<dbReference type="Pfam" id="PF00932">
    <property type="entry name" value="LTD"/>
    <property type="match status" value="1"/>
</dbReference>
<protein>
    <recommendedName>
        <fullName evidence="1">LTD domain-containing protein</fullName>
    </recommendedName>
</protein>
<dbReference type="InterPro" id="IPR036415">
    <property type="entry name" value="Lamin_tail_dom_sf"/>
</dbReference>
<dbReference type="EMBL" id="LMVP01000545">
    <property type="protein sequence ID" value="PAV10757.1"/>
    <property type="molecule type" value="Genomic_DNA"/>
</dbReference>
<dbReference type="Gene3D" id="2.60.40.1260">
    <property type="entry name" value="Lamin Tail domain"/>
    <property type="match status" value="1"/>
</dbReference>
<feature type="domain" description="LTD" evidence="1">
    <location>
        <begin position="29"/>
        <end position="149"/>
    </location>
</feature>
<dbReference type="AlphaFoldDB" id="A0A2A2HMV3"/>
<keyword evidence="3" id="KW-1185">Reference proteome</keyword>
<name>A0A2A2HMV3_9EURY</name>
<evidence type="ECO:0000259" key="1">
    <source>
        <dbReference type="PROSITE" id="PS51841"/>
    </source>
</evidence>
<evidence type="ECO:0000313" key="3">
    <source>
        <dbReference type="Proteomes" id="UP000218164"/>
    </source>
</evidence>
<proteinExistence type="predicted"/>
<sequence length="149" mass="16101">MGDSMIKNRTVAIFVAICLILGTVPFALGATSQTSSSTSNTVYISALDVGAPKETANQEYVKITNKGTKAVSMKGWKITDKGAKHTYKFSSSYTLKAKSTVTLYTGKGKNTATKLYWGRVAHVWNNEGDTAYLYNAQGKLVSSKTVKVK</sequence>
<comment type="caution">
    <text evidence="2">The sequence shown here is derived from an EMBL/GenBank/DDBJ whole genome shotgun (WGS) entry which is preliminary data.</text>
</comment>
<dbReference type="Proteomes" id="UP000218164">
    <property type="component" value="Unassembled WGS sequence"/>
</dbReference>
<gene>
    <name evidence="2" type="ORF">ASJ81_12635</name>
</gene>
<organism evidence="2 3">
    <name type="scientific">Methanosarcina spelaei</name>
    <dbReference type="NCBI Taxonomy" id="1036679"/>
    <lineage>
        <taxon>Archaea</taxon>
        <taxon>Methanobacteriati</taxon>
        <taxon>Methanobacteriota</taxon>
        <taxon>Stenosarchaea group</taxon>
        <taxon>Methanomicrobia</taxon>
        <taxon>Methanosarcinales</taxon>
        <taxon>Methanosarcinaceae</taxon>
        <taxon>Methanosarcina</taxon>
    </lineage>
</organism>